<evidence type="ECO:0000256" key="2">
    <source>
        <dbReference type="HAMAP-Rule" id="MF_00978"/>
    </source>
</evidence>
<dbReference type="SUPFAM" id="SSF46785">
    <property type="entry name" value="Winged helix' DNA-binding domain"/>
    <property type="match status" value="1"/>
</dbReference>
<keyword evidence="2" id="KW-0092">Biotin</keyword>
<feature type="domain" description="BPL/LPL catalytic" evidence="3">
    <location>
        <begin position="102"/>
        <end position="301"/>
    </location>
</feature>
<evidence type="ECO:0000256" key="1">
    <source>
        <dbReference type="ARBA" id="ARBA00022598"/>
    </source>
</evidence>
<dbReference type="GO" id="GO:0005524">
    <property type="term" value="F:ATP binding"/>
    <property type="evidence" value="ECO:0007669"/>
    <property type="project" value="UniProtKB-UniRule"/>
</dbReference>
<keyword evidence="1 2" id="KW-0436">Ligase</keyword>
<keyword evidence="2" id="KW-0804">Transcription</keyword>
<protein>
    <recommendedName>
        <fullName evidence="2">Bifunctional ligase/repressor BirA</fullName>
    </recommendedName>
    <alternativeName>
        <fullName evidence="2">Biotin--[acetyl-CoA-carboxylase] ligase</fullName>
        <ecNumber evidence="2">6.3.4.15</ecNumber>
    </alternativeName>
    <alternativeName>
        <fullName evidence="2">Biotin--protein ligase</fullName>
    </alternativeName>
    <alternativeName>
        <fullName evidence="2">Biotin-[acetyl-CoA carboxylase] synthetase</fullName>
    </alternativeName>
</protein>
<evidence type="ECO:0000313" key="5">
    <source>
        <dbReference type="Proteomes" id="UP001058682"/>
    </source>
</evidence>
<comment type="catalytic activity">
    <reaction evidence="2">
        <text>biotin + L-lysyl-[protein] + ATP = N(6)-biotinyl-L-lysyl-[protein] + AMP + diphosphate + H(+)</text>
        <dbReference type="Rhea" id="RHEA:11756"/>
        <dbReference type="Rhea" id="RHEA-COMP:9752"/>
        <dbReference type="Rhea" id="RHEA-COMP:10505"/>
        <dbReference type="ChEBI" id="CHEBI:15378"/>
        <dbReference type="ChEBI" id="CHEBI:29969"/>
        <dbReference type="ChEBI" id="CHEBI:30616"/>
        <dbReference type="ChEBI" id="CHEBI:33019"/>
        <dbReference type="ChEBI" id="CHEBI:57586"/>
        <dbReference type="ChEBI" id="CHEBI:83144"/>
        <dbReference type="ChEBI" id="CHEBI:456215"/>
        <dbReference type="EC" id="6.3.4.15"/>
    </reaction>
</comment>
<dbReference type="PROSITE" id="PS51733">
    <property type="entry name" value="BPL_LPL_CATALYTIC"/>
    <property type="match status" value="1"/>
</dbReference>
<accession>A0AAE9MXV2</accession>
<reference evidence="4" key="1">
    <citation type="submission" date="2019-04" db="EMBL/GenBank/DDBJ databases">
        <title>Whole genome sequencing of oral phylogroup 2 treponemes.</title>
        <authorList>
            <person name="Chan Y."/>
            <person name="Zeng H.H."/>
            <person name="Yu X.L."/>
            <person name="Leung W.K."/>
            <person name="Watt R.M."/>
        </authorList>
    </citation>
    <scope>NUCLEOTIDE SEQUENCE</scope>
    <source>
        <strain evidence="4">OMZ 835</strain>
    </source>
</reference>
<feature type="binding site" evidence="2">
    <location>
        <position position="137"/>
    </location>
    <ligand>
        <name>biotin</name>
        <dbReference type="ChEBI" id="CHEBI:57586"/>
    </ligand>
</feature>
<keyword evidence="2" id="KW-0547">Nucleotide-binding</keyword>
<name>A0AAE9MXV2_9SPIR</name>
<keyword evidence="2" id="KW-0238">DNA-binding</keyword>
<dbReference type="PANTHER" id="PTHR12835:SF5">
    <property type="entry name" value="BIOTIN--PROTEIN LIGASE"/>
    <property type="match status" value="1"/>
</dbReference>
<gene>
    <name evidence="2" type="primary">birA</name>
    <name evidence="4" type="ORF">E4N74_12290</name>
</gene>
<dbReference type="GO" id="GO:0003677">
    <property type="term" value="F:DNA binding"/>
    <property type="evidence" value="ECO:0007669"/>
    <property type="project" value="UniProtKB-UniRule"/>
</dbReference>
<dbReference type="GO" id="GO:0005737">
    <property type="term" value="C:cytoplasm"/>
    <property type="evidence" value="ECO:0007669"/>
    <property type="project" value="TreeGrafter"/>
</dbReference>
<feature type="DNA-binding region" description="H-T-H motif" evidence="2">
    <location>
        <begin position="35"/>
        <end position="54"/>
    </location>
</feature>
<comment type="similarity">
    <text evidence="2">Belongs to the biotin--protein ligase family.</text>
</comment>
<dbReference type="EC" id="6.3.4.15" evidence="2"/>
<dbReference type="InterPro" id="IPR004408">
    <property type="entry name" value="Biotin_CoA_COase_ligase"/>
</dbReference>
<dbReference type="Pfam" id="PF08279">
    <property type="entry name" value="HTH_11"/>
    <property type="match status" value="1"/>
</dbReference>
<dbReference type="SUPFAM" id="SSF55681">
    <property type="entry name" value="Class II aaRS and biotin synthetases"/>
    <property type="match status" value="1"/>
</dbReference>
<dbReference type="InterPro" id="IPR036388">
    <property type="entry name" value="WH-like_DNA-bd_sf"/>
</dbReference>
<evidence type="ECO:0000259" key="3">
    <source>
        <dbReference type="PROSITE" id="PS51733"/>
    </source>
</evidence>
<sequence>MIESRSIFNGEFMSRTTSDILLDMLIEQSGRPLSGEEAALHLGLSRVSVWKAVQKLRDESYDIQGGKNKGYILSPSSDVLNAFLIEKNLSSFARSVCKGRIEVFKTIDSTNTEAKRRLNSSNNAESLHGTVLFAEHQSAGRGRFSRSFYSPRGAGLYFSLIFCPSIPARAEKEVPDTALYTVISAVIICRCLKALGFAPQIKWVNDIYLNGKKICGILSEGIIDMESSSMQAVIIGIGLNVKESNFPPELKNKAGSLFVEAGKLFTETGTSFTEAGTLSFSRNVLASSIISSLIEALYGLHSQGNLMEEYKSLSLLTGKKVRVLPFAGVPYKALVLGISDLGHLIIETDDGKKNELVSDEVSLNQVE</sequence>
<proteinExistence type="inferred from homology"/>
<dbReference type="CDD" id="cd16442">
    <property type="entry name" value="BPL"/>
    <property type="match status" value="1"/>
</dbReference>
<feature type="binding site" evidence="2">
    <location>
        <begin position="141"/>
        <end position="143"/>
    </location>
    <ligand>
        <name>biotin</name>
        <dbReference type="ChEBI" id="CHEBI:57586"/>
    </ligand>
</feature>
<dbReference type="HAMAP" id="MF_00978">
    <property type="entry name" value="Bifunct_BirA"/>
    <property type="match status" value="1"/>
</dbReference>
<dbReference type="Gene3D" id="2.30.30.100">
    <property type="match status" value="1"/>
</dbReference>
<dbReference type="Gene3D" id="3.30.930.10">
    <property type="entry name" value="Bira Bifunctional Protein, Domain 2"/>
    <property type="match status" value="1"/>
</dbReference>
<dbReference type="Proteomes" id="UP001058682">
    <property type="component" value="Chromosome"/>
</dbReference>
<dbReference type="Pfam" id="PF03099">
    <property type="entry name" value="BPL_LplA_LipB"/>
    <property type="match status" value="1"/>
</dbReference>
<dbReference type="InterPro" id="IPR036390">
    <property type="entry name" value="WH_DNA-bd_sf"/>
</dbReference>
<dbReference type="EMBL" id="CP038804">
    <property type="protein sequence ID" value="UTY34691.1"/>
    <property type="molecule type" value="Genomic_DNA"/>
</dbReference>
<keyword evidence="2" id="KW-0805">Transcription regulation</keyword>
<dbReference type="InterPro" id="IPR030855">
    <property type="entry name" value="Bifunct_BirA"/>
</dbReference>
<dbReference type="InterPro" id="IPR004143">
    <property type="entry name" value="BPL_LPL_catalytic"/>
</dbReference>
<dbReference type="InterPro" id="IPR013196">
    <property type="entry name" value="HTH_11"/>
</dbReference>
<keyword evidence="2" id="KW-0678">Repressor</keyword>
<evidence type="ECO:0000313" key="4">
    <source>
        <dbReference type="EMBL" id="UTY34691.1"/>
    </source>
</evidence>
<dbReference type="InterPro" id="IPR045864">
    <property type="entry name" value="aa-tRNA-synth_II/BPL/LPL"/>
</dbReference>
<dbReference type="AlphaFoldDB" id="A0AAE9MXV2"/>
<dbReference type="Gene3D" id="1.10.10.10">
    <property type="entry name" value="Winged helix-like DNA-binding domain superfamily/Winged helix DNA-binding domain"/>
    <property type="match status" value="1"/>
</dbReference>
<keyword evidence="2" id="KW-0067">ATP-binding</keyword>
<comment type="function">
    <text evidence="2">Acts both as a biotin--[acetyl-CoA-carboxylase] ligase and a repressor.</text>
</comment>
<feature type="binding site" evidence="2">
    <location>
        <position position="213"/>
    </location>
    <ligand>
        <name>biotin</name>
        <dbReference type="ChEBI" id="CHEBI:57586"/>
    </ligand>
</feature>
<dbReference type="NCBIfam" id="TIGR00121">
    <property type="entry name" value="birA_ligase"/>
    <property type="match status" value="1"/>
</dbReference>
<feature type="binding site" evidence="2">
    <location>
        <begin position="109"/>
        <end position="111"/>
    </location>
    <ligand>
        <name>biotin</name>
        <dbReference type="ChEBI" id="CHEBI:57586"/>
    </ligand>
</feature>
<organism evidence="4 5">
    <name type="scientific">Treponema putidum</name>
    <dbReference type="NCBI Taxonomy" id="221027"/>
    <lineage>
        <taxon>Bacteria</taxon>
        <taxon>Pseudomonadati</taxon>
        <taxon>Spirochaetota</taxon>
        <taxon>Spirochaetia</taxon>
        <taxon>Spirochaetales</taxon>
        <taxon>Treponemataceae</taxon>
        <taxon>Treponema</taxon>
    </lineage>
</organism>
<dbReference type="GO" id="GO:0006355">
    <property type="term" value="P:regulation of DNA-templated transcription"/>
    <property type="evidence" value="ECO:0007669"/>
    <property type="project" value="UniProtKB-UniRule"/>
</dbReference>
<dbReference type="PANTHER" id="PTHR12835">
    <property type="entry name" value="BIOTIN PROTEIN LIGASE"/>
    <property type="match status" value="1"/>
</dbReference>
<dbReference type="GO" id="GO:0004077">
    <property type="term" value="F:biotin--[biotin carboxyl-carrier protein] ligase activity"/>
    <property type="evidence" value="ECO:0007669"/>
    <property type="project" value="UniProtKB-UniRule"/>
</dbReference>